<accession>A0A9N9S9W3</accession>
<feature type="compositionally biased region" description="Polar residues" evidence="1">
    <location>
        <begin position="644"/>
        <end position="657"/>
    </location>
</feature>
<evidence type="ECO:0000313" key="2">
    <source>
        <dbReference type="EMBL" id="CAG9814648.1"/>
    </source>
</evidence>
<name>A0A9N9S9W3_PHACE</name>
<organism evidence="2 3">
    <name type="scientific">Phaedon cochleariae</name>
    <name type="common">Mustard beetle</name>
    <dbReference type="NCBI Taxonomy" id="80249"/>
    <lineage>
        <taxon>Eukaryota</taxon>
        <taxon>Metazoa</taxon>
        <taxon>Ecdysozoa</taxon>
        <taxon>Arthropoda</taxon>
        <taxon>Hexapoda</taxon>
        <taxon>Insecta</taxon>
        <taxon>Pterygota</taxon>
        <taxon>Neoptera</taxon>
        <taxon>Endopterygota</taxon>
        <taxon>Coleoptera</taxon>
        <taxon>Polyphaga</taxon>
        <taxon>Cucujiformia</taxon>
        <taxon>Chrysomeloidea</taxon>
        <taxon>Chrysomelidae</taxon>
        <taxon>Chrysomelinae</taxon>
        <taxon>Chrysomelini</taxon>
        <taxon>Phaedon</taxon>
    </lineage>
</organism>
<reference evidence="2" key="1">
    <citation type="submission" date="2022-01" db="EMBL/GenBank/DDBJ databases">
        <authorList>
            <person name="King R."/>
        </authorList>
    </citation>
    <scope>NUCLEOTIDE SEQUENCE</scope>
</reference>
<sequence length="742" mass="83293">MMSSKKDTSFTVQGRDTPVPVGSGGVVTGPHRPLPSDCQSPAGDQAVAHVGTTGSKVKEPRGLPNVGVIDIISDDTPQGAKAQPHSRLNLYSKLKRCDSLSMSDVNKKRQVNDTSFKEAGSPVKRIEDPVAFVLIEALESITSQIGCLVTKMKENPNTQRGIKETIVKLANSAEVIRRKTTKEWLETNKWEKVAIPTYEVDTQTQSKGSSRIGGRGRELDYCPRKRKKELLSPHAGSAPVNMDVNFRKLRDTSRNLESIALGNKNTKVEVKKMVSEMRAITEVMFAKYQKWLDTLAKGEEADTTLTTQVDEPRTESVLHEKRETREMGTQVNMDTTEQDTEYLIRQKVQPNCTYEEIAPMLDERWPEDLYKVTEEEIGNLTRDDSEHDVVLVLDTSKEEKKGLFKALIEKYPETEDLANTKAENIEYVINTTRTVSSRGGTVEREKYIYILPCKAFGRATDTTDEFWKQATKLKEIMDTNSRKNITMVSEGIDSDYGRKVLECVFYGSDFKIRYLQPAWNKKKDSERKNAAKEKDSIVIVKAGESSYGDILKRVKEGVDIKGLGISVKSVRKLGKGDLAVTVEGGQVNADRLRTEIRNNVRDIDVRVKTNDIIIAVTGLDITTTEEEVTAAIATATGNTVIEQNDYSSKNESTQQWTEVHYKKKGKKPTTKTQDRQEVTTRQQVRRSVNNKPIVGSDSSRNSDEDFAGADPMVWLYVGRCKPQATAEKVRSYLVKKSPEYDF</sequence>
<dbReference type="AlphaFoldDB" id="A0A9N9S9W3"/>
<keyword evidence="3" id="KW-1185">Reference proteome</keyword>
<dbReference type="EMBL" id="OU896717">
    <property type="protein sequence ID" value="CAG9814648.1"/>
    <property type="molecule type" value="Genomic_DNA"/>
</dbReference>
<evidence type="ECO:0000313" key="3">
    <source>
        <dbReference type="Proteomes" id="UP001153737"/>
    </source>
</evidence>
<evidence type="ECO:0000256" key="1">
    <source>
        <dbReference type="SAM" id="MobiDB-lite"/>
    </source>
</evidence>
<gene>
    <name evidence="2" type="ORF">PHAECO_LOCUS2164</name>
</gene>
<proteinExistence type="predicted"/>
<feature type="region of interest" description="Disordered" evidence="1">
    <location>
        <begin position="1"/>
        <end position="44"/>
    </location>
</feature>
<dbReference type="OrthoDB" id="6920789at2759"/>
<dbReference type="Proteomes" id="UP001153737">
    <property type="component" value="Chromosome 11"/>
</dbReference>
<feature type="region of interest" description="Disordered" evidence="1">
    <location>
        <begin position="644"/>
        <end position="705"/>
    </location>
</feature>
<protein>
    <submittedName>
        <fullName evidence="2">Uncharacterized protein</fullName>
    </submittedName>
</protein>
<reference evidence="2" key="2">
    <citation type="submission" date="2022-10" db="EMBL/GenBank/DDBJ databases">
        <authorList>
            <consortium name="ENA_rothamsted_submissions"/>
            <consortium name="culmorum"/>
            <person name="King R."/>
        </authorList>
    </citation>
    <scope>NUCLEOTIDE SEQUENCE</scope>
</reference>